<feature type="compositionally biased region" description="Basic residues" evidence="1">
    <location>
        <begin position="1"/>
        <end position="10"/>
    </location>
</feature>
<evidence type="ECO:0000256" key="1">
    <source>
        <dbReference type="SAM" id="MobiDB-lite"/>
    </source>
</evidence>
<dbReference type="AlphaFoldDB" id="A0AAN6JMJ9"/>
<feature type="region of interest" description="Disordered" evidence="1">
    <location>
        <begin position="44"/>
        <end position="163"/>
    </location>
</feature>
<name>A0AAN6JMJ9_9BASI</name>
<comment type="caution">
    <text evidence="2">The sequence shown here is derived from an EMBL/GenBank/DDBJ whole genome shotgun (WGS) entry which is preliminary data.</text>
</comment>
<feature type="compositionally biased region" description="Low complexity" evidence="1">
    <location>
        <begin position="141"/>
        <end position="156"/>
    </location>
</feature>
<reference evidence="2" key="1">
    <citation type="journal article" date="2023" name="PhytoFront">
        <title>Draft Genome Resources of Seven Strains of Tilletia horrida, Causal Agent of Kernel Smut of Rice.</title>
        <authorList>
            <person name="Khanal S."/>
            <person name="Antony Babu S."/>
            <person name="Zhou X.G."/>
        </authorList>
    </citation>
    <scope>NUCLEOTIDE SEQUENCE</scope>
    <source>
        <strain evidence="2">TX3</strain>
    </source>
</reference>
<feature type="compositionally biased region" description="Low complexity" evidence="1">
    <location>
        <begin position="206"/>
        <end position="218"/>
    </location>
</feature>
<feature type="compositionally biased region" description="Polar residues" evidence="1">
    <location>
        <begin position="99"/>
        <end position="117"/>
    </location>
</feature>
<keyword evidence="3" id="KW-1185">Reference proteome</keyword>
<proteinExistence type="predicted"/>
<feature type="region of interest" description="Disordered" evidence="1">
    <location>
        <begin position="1"/>
        <end position="24"/>
    </location>
</feature>
<sequence>MPFYNKRRSSSPHSPTTTGPALPDAMLDELTDSIGSLLSIHNLSDLERSADGTPRTRPNSFCSVGSSTIAAAHLGPLAEEEDMPAPSAEDQAMNELPSPINQQGLRRGSDNPSSGSKRSGPPHRPRPLIFNFSGFATSNASESCPSSEELPSPTTSFNPRRRQGSLILAVDELDIKRQKRSSVPSFSGTYGWSFGISDSERAHARSSFSYGTGPSSSSAVGRECPASPLMPFSPIISPTHRPASD</sequence>
<accession>A0AAN6JMJ9</accession>
<dbReference type="EMBL" id="JAPDMQ010000020">
    <property type="protein sequence ID" value="KAK0540017.1"/>
    <property type="molecule type" value="Genomic_DNA"/>
</dbReference>
<organism evidence="2 3">
    <name type="scientific">Tilletia horrida</name>
    <dbReference type="NCBI Taxonomy" id="155126"/>
    <lineage>
        <taxon>Eukaryota</taxon>
        <taxon>Fungi</taxon>
        <taxon>Dikarya</taxon>
        <taxon>Basidiomycota</taxon>
        <taxon>Ustilaginomycotina</taxon>
        <taxon>Exobasidiomycetes</taxon>
        <taxon>Tilletiales</taxon>
        <taxon>Tilletiaceae</taxon>
        <taxon>Tilletia</taxon>
    </lineage>
</organism>
<feature type="compositionally biased region" description="Polar residues" evidence="1">
    <location>
        <begin position="56"/>
        <end position="69"/>
    </location>
</feature>
<feature type="compositionally biased region" description="Low complexity" evidence="1">
    <location>
        <begin position="11"/>
        <end position="20"/>
    </location>
</feature>
<protein>
    <submittedName>
        <fullName evidence="2">Uncharacterized protein</fullName>
    </submittedName>
</protein>
<feature type="region of interest" description="Disordered" evidence="1">
    <location>
        <begin position="206"/>
        <end position="245"/>
    </location>
</feature>
<dbReference type="Proteomes" id="UP001176521">
    <property type="component" value="Unassembled WGS sequence"/>
</dbReference>
<gene>
    <name evidence="2" type="ORF">OC842_000684</name>
</gene>
<evidence type="ECO:0000313" key="2">
    <source>
        <dbReference type="EMBL" id="KAK0540017.1"/>
    </source>
</evidence>
<evidence type="ECO:0000313" key="3">
    <source>
        <dbReference type="Proteomes" id="UP001176521"/>
    </source>
</evidence>